<gene>
    <name evidence="2" type="ORF">BU26DRAFT_95663</name>
</gene>
<sequence>MTFERKDLTRTYVVIAQRPSHPPRYMTSSSRQPRHPATQPPHNTNSQTSPLRKPSSYFRTQILASAPPSPQNGTPHCRSATLSSQRALIGQAVFPDSAMTDKASGSVGGPRRRSGARMTYGGCEGTGWNLFI</sequence>
<dbReference type="RefSeq" id="XP_033679192.1">
    <property type="nucleotide sequence ID" value="XM_033836543.1"/>
</dbReference>
<keyword evidence="3" id="KW-1185">Reference proteome</keyword>
<dbReference type="EMBL" id="ML987203">
    <property type="protein sequence ID" value="KAF2244188.1"/>
    <property type="molecule type" value="Genomic_DNA"/>
</dbReference>
<accession>A0A6A6I2H4</accession>
<dbReference type="GeneID" id="54589873"/>
<feature type="region of interest" description="Disordered" evidence="1">
    <location>
        <begin position="95"/>
        <end position="118"/>
    </location>
</feature>
<protein>
    <submittedName>
        <fullName evidence="2">Uncharacterized protein</fullName>
    </submittedName>
</protein>
<feature type="region of interest" description="Disordered" evidence="1">
    <location>
        <begin position="17"/>
        <end position="55"/>
    </location>
</feature>
<dbReference type="Proteomes" id="UP000800094">
    <property type="component" value="Unassembled WGS sequence"/>
</dbReference>
<feature type="region of interest" description="Disordered" evidence="1">
    <location>
        <begin position="64"/>
        <end position="83"/>
    </location>
</feature>
<name>A0A6A6I2H4_9PLEO</name>
<organism evidence="2 3">
    <name type="scientific">Trematosphaeria pertusa</name>
    <dbReference type="NCBI Taxonomy" id="390896"/>
    <lineage>
        <taxon>Eukaryota</taxon>
        <taxon>Fungi</taxon>
        <taxon>Dikarya</taxon>
        <taxon>Ascomycota</taxon>
        <taxon>Pezizomycotina</taxon>
        <taxon>Dothideomycetes</taxon>
        <taxon>Pleosporomycetidae</taxon>
        <taxon>Pleosporales</taxon>
        <taxon>Massarineae</taxon>
        <taxon>Trematosphaeriaceae</taxon>
        <taxon>Trematosphaeria</taxon>
    </lineage>
</organism>
<evidence type="ECO:0000313" key="3">
    <source>
        <dbReference type="Proteomes" id="UP000800094"/>
    </source>
</evidence>
<dbReference type="AlphaFoldDB" id="A0A6A6I2H4"/>
<evidence type="ECO:0000256" key="1">
    <source>
        <dbReference type="SAM" id="MobiDB-lite"/>
    </source>
</evidence>
<evidence type="ECO:0000313" key="2">
    <source>
        <dbReference type="EMBL" id="KAF2244188.1"/>
    </source>
</evidence>
<reference evidence="2" key="1">
    <citation type="journal article" date="2020" name="Stud. Mycol.">
        <title>101 Dothideomycetes genomes: a test case for predicting lifestyles and emergence of pathogens.</title>
        <authorList>
            <person name="Haridas S."/>
            <person name="Albert R."/>
            <person name="Binder M."/>
            <person name="Bloem J."/>
            <person name="Labutti K."/>
            <person name="Salamov A."/>
            <person name="Andreopoulos B."/>
            <person name="Baker S."/>
            <person name="Barry K."/>
            <person name="Bills G."/>
            <person name="Bluhm B."/>
            <person name="Cannon C."/>
            <person name="Castanera R."/>
            <person name="Culley D."/>
            <person name="Daum C."/>
            <person name="Ezra D."/>
            <person name="Gonzalez J."/>
            <person name="Henrissat B."/>
            <person name="Kuo A."/>
            <person name="Liang C."/>
            <person name="Lipzen A."/>
            <person name="Lutzoni F."/>
            <person name="Magnuson J."/>
            <person name="Mondo S."/>
            <person name="Nolan M."/>
            <person name="Ohm R."/>
            <person name="Pangilinan J."/>
            <person name="Park H.-J."/>
            <person name="Ramirez L."/>
            <person name="Alfaro M."/>
            <person name="Sun H."/>
            <person name="Tritt A."/>
            <person name="Yoshinaga Y."/>
            <person name="Zwiers L.-H."/>
            <person name="Turgeon B."/>
            <person name="Goodwin S."/>
            <person name="Spatafora J."/>
            <person name="Crous P."/>
            <person name="Grigoriev I."/>
        </authorList>
    </citation>
    <scope>NUCLEOTIDE SEQUENCE</scope>
    <source>
        <strain evidence="2">CBS 122368</strain>
    </source>
</reference>
<feature type="compositionally biased region" description="Polar residues" evidence="1">
    <location>
        <begin position="40"/>
        <end position="50"/>
    </location>
</feature>
<proteinExistence type="predicted"/>